<feature type="transmembrane region" description="Helical" evidence="1">
    <location>
        <begin position="12"/>
        <end position="34"/>
    </location>
</feature>
<evidence type="ECO:0008006" key="4">
    <source>
        <dbReference type="Google" id="ProtNLM"/>
    </source>
</evidence>
<sequence length="162" mass="18107">MKIIDERGRLFCLINIVDLALLLVMVLFAGGVYYKLVAQKSITNSGHAEQEILVTIKYTPLDADELRGIAKGDQLVANNALQPIFVDRVEIRAEKAMLEKDGVLTVAEHPYEQSLYITIKGKASITDANIHMANQIVKIGREFFLKTLTTEWKGTVTSIEMK</sequence>
<organism evidence="2 3">
    <name type="scientific">Geosporobacter subterraneus DSM 17957</name>
    <dbReference type="NCBI Taxonomy" id="1121919"/>
    <lineage>
        <taxon>Bacteria</taxon>
        <taxon>Bacillati</taxon>
        <taxon>Bacillota</taxon>
        <taxon>Clostridia</taxon>
        <taxon>Peptostreptococcales</taxon>
        <taxon>Thermotaleaceae</taxon>
        <taxon>Geosporobacter</taxon>
    </lineage>
</organism>
<evidence type="ECO:0000313" key="2">
    <source>
        <dbReference type="EMBL" id="SHI69420.1"/>
    </source>
</evidence>
<keyword evidence="1" id="KW-0812">Transmembrane</keyword>
<keyword evidence="1" id="KW-1133">Transmembrane helix</keyword>
<evidence type="ECO:0000313" key="3">
    <source>
        <dbReference type="Proteomes" id="UP000184536"/>
    </source>
</evidence>
<keyword evidence="1" id="KW-0472">Membrane</keyword>
<dbReference type="STRING" id="1121919.SAMN02745975_00412"/>
<dbReference type="AlphaFoldDB" id="A0A1M6D8E3"/>
<reference evidence="3" key="1">
    <citation type="submission" date="2016-11" db="EMBL/GenBank/DDBJ databases">
        <authorList>
            <person name="Varghese N."/>
            <person name="Submissions S."/>
        </authorList>
    </citation>
    <scope>NUCLEOTIDE SEQUENCE [LARGE SCALE GENOMIC DNA]</scope>
    <source>
        <strain evidence="3">DSM 17957</strain>
    </source>
</reference>
<dbReference type="InterPro" id="IPR025480">
    <property type="entry name" value="DUF4330"/>
</dbReference>
<name>A0A1M6D8E3_9FIRM</name>
<gene>
    <name evidence="2" type="ORF">SAMN02745975_00412</name>
</gene>
<dbReference type="RefSeq" id="WP_190014068.1">
    <property type="nucleotide sequence ID" value="NZ_FQZV01000005.1"/>
</dbReference>
<dbReference type="EMBL" id="FQZV01000005">
    <property type="protein sequence ID" value="SHI69420.1"/>
    <property type="molecule type" value="Genomic_DNA"/>
</dbReference>
<proteinExistence type="predicted"/>
<protein>
    <recommendedName>
        <fullName evidence="4">DUF4330 domain-containing protein</fullName>
    </recommendedName>
</protein>
<accession>A0A1M6D8E3</accession>
<dbReference type="Pfam" id="PF14221">
    <property type="entry name" value="DUF4330"/>
    <property type="match status" value="1"/>
</dbReference>
<keyword evidence="3" id="KW-1185">Reference proteome</keyword>
<evidence type="ECO:0000256" key="1">
    <source>
        <dbReference type="SAM" id="Phobius"/>
    </source>
</evidence>
<dbReference type="Proteomes" id="UP000184536">
    <property type="component" value="Unassembled WGS sequence"/>
</dbReference>